<dbReference type="GO" id="GO:0003723">
    <property type="term" value="F:RNA binding"/>
    <property type="evidence" value="ECO:0007669"/>
    <property type="project" value="UniProtKB-UniRule"/>
</dbReference>
<feature type="compositionally biased region" description="Basic residues" evidence="5">
    <location>
        <begin position="454"/>
        <end position="463"/>
    </location>
</feature>
<feature type="compositionally biased region" description="Acidic residues" evidence="5">
    <location>
        <begin position="205"/>
        <end position="216"/>
    </location>
</feature>
<dbReference type="Gene3D" id="3.30.70.330">
    <property type="match status" value="1"/>
</dbReference>
<feature type="compositionally biased region" description="Acidic residues" evidence="5">
    <location>
        <begin position="180"/>
        <end position="194"/>
    </location>
</feature>
<dbReference type="PANTHER" id="PTHR46754">
    <property type="entry name" value="MKI67 FHA DOMAIN-INTERACTING NUCLEOLAR PHOSPHOPROTEIN"/>
    <property type="match status" value="1"/>
</dbReference>
<comment type="subcellular location">
    <subcellularLocation>
        <location evidence="1">Nucleus</location>
        <location evidence="1">Nucleolus</location>
    </subcellularLocation>
</comment>
<evidence type="ECO:0000256" key="2">
    <source>
        <dbReference type="ARBA" id="ARBA00022884"/>
    </source>
</evidence>
<feature type="compositionally biased region" description="Basic and acidic residues" evidence="5">
    <location>
        <begin position="93"/>
        <end position="103"/>
    </location>
</feature>
<dbReference type="OrthoDB" id="21467at2759"/>
<dbReference type="EMBL" id="JAEVHI010000001">
    <property type="protein sequence ID" value="KAG5303977.1"/>
    <property type="molecule type" value="Genomic_DNA"/>
</dbReference>
<reference evidence="7 8" key="1">
    <citation type="submission" date="2021-01" db="EMBL/GenBank/DDBJ databases">
        <title>Chromosome-level genome assembly of a human fungal pathogen reveals clustering of transcriptionally co-regulated genes.</title>
        <authorList>
            <person name="Voorhies M."/>
            <person name="Cohen S."/>
            <person name="Shea T.P."/>
            <person name="Petrus S."/>
            <person name="Munoz J.F."/>
            <person name="Poplawski S."/>
            <person name="Goldman W.E."/>
            <person name="Michael T."/>
            <person name="Cuomo C.A."/>
            <person name="Sil A."/>
            <person name="Beyhan S."/>
        </authorList>
    </citation>
    <scope>NUCLEOTIDE SEQUENCE [LARGE SCALE GENOMIC DNA]</scope>
    <source>
        <strain evidence="7 8">G184AR</strain>
    </source>
</reference>
<organism evidence="7 8">
    <name type="scientific">Ajellomyces capsulatus</name>
    <name type="common">Darling's disease fungus</name>
    <name type="synonym">Histoplasma capsulatum</name>
    <dbReference type="NCBI Taxonomy" id="5037"/>
    <lineage>
        <taxon>Eukaryota</taxon>
        <taxon>Fungi</taxon>
        <taxon>Dikarya</taxon>
        <taxon>Ascomycota</taxon>
        <taxon>Pezizomycotina</taxon>
        <taxon>Eurotiomycetes</taxon>
        <taxon>Eurotiomycetidae</taxon>
        <taxon>Onygenales</taxon>
        <taxon>Ajellomycetaceae</taxon>
        <taxon>Histoplasma</taxon>
    </lineage>
</organism>
<dbReference type="InterPro" id="IPR035979">
    <property type="entry name" value="RBD_domain_sf"/>
</dbReference>
<keyword evidence="3" id="KW-0539">Nucleus</keyword>
<evidence type="ECO:0000256" key="1">
    <source>
        <dbReference type="ARBA" id="ARBA00004604"/>
    </source>
</evidence>
<keyword evidence="2 4" id="KW-0694">RNA-binding</keyword>
<dbReference type="Pfam" id="PF00076">
    <property type="entry name" value="RRM_1"/>
    <property type="match status" value="1"/>
</dbReference>
<dbReference type="VEuPathDB" id="FungiDB:I7I52_02150"/>
<sequence>MTVEKNANKRKAATASAPTITDPPLKKSKRSTFKAAQVQDKVPKPILKKAKSTEASNGSSPKLIPVKVASEPARQIQPRKRAADFLSEDEGEECHGEKTEKNHVTPSPAASRPIGGEAEKPSKKKPKRAAEAPESAVPSVAKITTTKPDSGEEPLSTGKSSKKTKGVTGLLEGVFSQIAENDEEGSEGGEDDDQTAAFIQGFESSGDEDISGDDGFEPGKNVPVIPDSKKVKRKLRKMKKNATELEEPGTVYVGRVPHGFYEHEMRAYFSQFGPITRLRLSRNRTTGKSKHFAFLEFASASVAKVVADTMDNYLMFGHILKCKYIPKESVHPQLWKGANKRFKRTPWNDIERRRMEAGKTKEKWSKKIKQENARRAKRAEKMKALGYEFEIPALKGVDEVHIAVDGKEGQARIDDVGMEESTNKQEQRATIETSTDGAEKPNGRVADVEITSNKSKKEKKERKDKKDTTVKEAKKAGEVEKIESKSTSKKVSAVSDTPEKLAKGEKGNASLPGAGKSGKGERSKTKKSKA</sequence>
<dbReference type="Proteomes" id="UP000670092">
    <property type="component" value="Unassembled WGS sequence"/>
</dbReference>
<dbReference type="CDD" id="cd12307">
    <property type="entry name" value="RRM_NIFK_like"/>
    <property type="match status" value="1"/>
</dbReference>
<evidence type="ECO:0000313" key="8">
    <source>
        <dbReference type="Proteomes" id="UP000670092"/>
    </source>
</evidence>
<gene>
    <name evidence="7" type="primary">GAR2</name>
    <name evidence="7" type="ORF">I7I52_02150</name>
</gene>
<comment type="caution">
    <text evidence="7">The sequence shown here is derived from an EMBL/GenBank/DDBJ whole genome shotgun (WGS) entry which is preliminary data.</text>
</comment>
<proteinExistence type="predicted"/>
<dbReference type="InterPro" id="IPR012677">
    <property type="entry name" value="Nucleotide-bd_a/b_plait_sf"/>
</dbReference>
<feature type="compositionally biased region" description="Basic and acidic residues" evidence="5">
    <location>
        <begin position="497"/>
        <end position="506"/>
    </location>
</feature>
<name>A0A8H8D7T6_AJECA</name>
<feature type="compositionally biased region" description="Basic and acidic residues" evidence="5">
    <location>
        <begin position="464"/>
        <end position="486"/>
    </location>
</feature>
<accession>A0A8H8D7T6</accession>
<feature type="domain" description="RRM" evidence="6">
    <location>
        <begin position="249"/>
        <end position="327"/>
    </location>
</feature>
<dbReference type="InterPro" id="IPR000504">
    <property type="entry name" value="RRM_dom"/>
</dbReference>
<evidence type="ECO:0000256" key="4">
    <source>
        <dbReference type="PROSITE-ProRule" id="PRU00176"/>
    </source>
</evidence>
<dbReference type="SUPFAM" id="SSF54928">
    <property type="entry name" value="RNA-binding domain, RBD"/>
    <property type="match status" value="1"/>
</dbReference>
<feature type="region of interest" description="Disordered" evidence="5">
    <location>
        <begin position="1"/>
        <end position="225"/>
    </location>
</feature>
<evidence type="ECO:0000256" key="3">
    <source>
        <dbReference type="ARBA" id="ARBA00023242"/>
    </source>
</evidence>
<feature type="compositionally biased region" description="Basic and acidic residues" evidence="5">
    <location>
        <begin position="411"/>
        <end position="429"/>
    </location>
</feature>
<evidence type="ECO:0000313" key="7">
    <source>
        <dbReference type="EMBL" id="KAG5303977.1"/>
    </source>
</evidence>
<protein>
    <submittedName>
        <fullName evidence="7">Ribosomal biogenesis protein Gar2</fullName>
    </submittedName>
</protein>
<feature type="region of interest" description="Disordered" evidence="5">
    <location>
        <begin position="411"/>
        <end position="530"/>
    </location>
</feature>
<dbReference type="AlphaFoldDB" id="A0A8H8D7T6"/>
<dbReference type="PROSITE" id="PS50102">
    <property type="entry name" value="RRM"/>
    <property type="match status" value="1"/>
</dbReference>
<dbReference type="GO" id="GO:0005730">
    <property type="term" value="C:nucleolus"/>
    <property type="evidence" value="ECO:0007669"/>
    <property type="project" value="UniProtKB-SubCell"/>
</dbReference>
<evidence type="ECO:0000259" key="6">
    <source>
        <dbReference type="PROSITE" id="PS50102"/>
    </source>
</evidence>
<dbReference type="SMART" id="SM00360">
    <property type="entry name" value="RRM"/>
    <property type="match status" value="1"/>
</dbReference>
<evidence type="ECO:0000256" key="5">
    <source>
        <dbReference type="SAM" id="MobiDB-lite"/>
    </source>
</evidence>